<evidence type="ECO:0000256" key="8">
    <source>
        <dbReference type="RuleBase" id="RU364140"/>
    </source>
</evidence>
<evidence type="ECO:0000313" key="11">
    <source>
        <dbReference type="Proteomes" id="UP001278766"/>
    </source>
</evidence>
<keyword evidence="4 8" id="KW-0805">Transcription regulation</keyword>
<accession>A0AAE0LVM5</accession>
<dbReference type="GO" id="GO:0006357">
    <property type="term" value="P:regulation of transcription by RNA polymerase II"/>
    <property type="evidence" value="ECO:0007669"/>
    <property type="project" value="InterPro"/>
</dbReference>
<evidence type="ECO:0000256" key="9">
    <source>
        <dbReference type="SAM" id="MobiDB-lite"/>
    </source>
</evidence>
<sequence>MKNRPFSLQPRSAPQQGPRSINEFIQRLNAEPGGFRAVNSAEVRQEIEASQNETDGDNDVDMTGEASEAGSDITEIKSIATARDEILRAILQTHQTSLFSLDFISLLLSKENPAQAVTTLSTNLRDMVGIGTLGATMLDTPTPMTQSRVSDHKMVAIGKRLVDLNKAADTALATSKRLQREISLETKYWSEVLGVGDDGWQTFRLPHEPQTLGVKFGFSNTAPEFKNSGIAPLRRAEDGSVKLEHGAMDGGSKRLQAKILQNGVVVGRSSLPQPLPLDAPLQDRVKESRDTVFAQELWHEINREARNKLDSVVTIAESTATYNLDNTTTISLQLVTLGNEEEITTQHPGAQDALANELCTILGLLLSNAHRANDLKRSEPSVKKGSIPPYSLLRPLIAYHKYGHSVQQCAESLTTLISVLHSAGVASSITMKEAPLRPLPGSTTPASTSLATLLLKPPPVQFDLTITPASRLRILLKPTLLSGAAYSVSFLPPLQQQQPPNSPVNPLAALCPTAADDYADPAKLLGYLYDAVPCALAAAYYELAITQQQSSPIIDGQGPSQGQGAEALWGMDAQGKGIVDLDTGGEYGVRFELVRDPATGRLELTAEGNCLEAGEAEAEAGIKKEEDGNGDGDRDVNEGKMDGGLRKVHHEWRWPGTELKAGAVAKQTLSNGPGNRE</sequence>
<evidence type="ECO:0000256" key="3">
    <source>
        <dbReference type="ARBA" id="ARBA00019610"/>
    </source>
</evidence>
<dbReference type="PANTHER" id="PTHR13114">
    <property type="entry name" value="MEDIATOR OF RNA POLYMERASE II TRANSCRIPTION SUBUNIT 17"/>
    <property type="match status" value="1"/>
</dbReference>
<feature type="region of interest" description="Disordered" evidence="9">
    <location>
        <begin position="49"/>
        <end position="70"/>
    </location>
</feature>
<name>A0AAE0LVM5_9PEZI</name>
<gene>
    <name evidence="8" type="primary">MED17</name>
    <name evidence="10" type="ORF">B0H64DRAFT_316613</name>
</gene>
<evidence type="ECO:0000256" key="7">
    <source>
        <dbReference type="ARBA" id="ARBA00032014"/>
    </source>
</evidence>
<dbReference type="GO" id="GO:0003712">
    <property type="term" value="F:transcription coregulator activity"/>
    <property type="evidence" value="ECO:0007669"/>
    <property type="project" value="InterPro"/>
</dbReference>
<evidence type="ECO:0000256" key="2">
    <source>
        <dbReference type="ARBA" id="ARBA00005635"/>
    </source>
</evidence>
<dbReference type="PANTHER" id="PTHR13114:SF7">
    <property type="entry name" value="MEDIATOR OF RNA POLYMERASE II TRANSCRIPTION SUBUNIT 17"/>
    <property type="match status" value="1"/>
</dbReference>
<feature type="region of interest" description="Disordered" evidence="9">
    <location>
        <begin position="616"/>
        <end position="677"/>
    </location>
</feature>
<dbReference type="Proteomes" id="UP001278766">
    <property type="component" value="Unassembled WGS sequence"/>
</dbReference>
<feature type="compositionally biased region" description="Polar residues" evidence="9">
    <location>
        <begin position="667"/>
        <end position="677"/>
    </location>
</feature>
<keyword evidence="11" id="KW-1185">Reference proteome</keyword>
<evidence type="ECO:0000256" key="4">
    <source>
        <dbReference type="ARBA" id="ARBA00023015"/>
    </source>
</evidence>
<proteinExistence type="inferred from homology"/>
<dbReference type="EMBL" id="JAUEPN010000002">
    <property type="protein sequence ID" value="KAK3298549.1"/>
    <property type="molecule type" value="Genomic_DNA"/>
</dbReference>
<comment type="caution">
    <text evidence="10">The sequence shown here is derived from an EMBL/GenBank/DDBJ whole genome shotgun (WGS) entry which is preliminary data.</text>
</comment>
<evidence type="ECO:0000313" key="10">
    <source>
        <dbReference type="EMBL" id="KAK3298549.1"/>
    </source>
</evidence>
<dbReference type="AlphaFoldDB" id="A0AAE0LVM5"/>
<evidence type="ECO:0000256" key="5">
    <source>
        <dbReference type="ARBA" id="ARBA00023163"/>
    </source>
</evidence>
<dbReference type="GO" id="GO:0070847">
    <property type="term" value="C:core mediator complex"/>
    <property type="evidence" value="ECO:0007669"/>
    <property type="project" value="TreeGrafter"/>
</dbReference>
<keyword evidence="8" id="KW-0010">Activator</keyword>
<feature type="compositionally biased region" description="Basic and acidic residues" evidence="9">
    <location>
        <begin position="620"/>
        <end position="645"/>
    </location>
</feature>
<comment type="function">
    <text evidence="8">Component of the Mediator complex, a coactivator involved in the regulated transcription of nearly all RNA polymerase II-dependent genes. Mediator functions as a bridge to convey information from gene-specific regulatory proteins to the basal RNA polymerase II transcription machinery. Mediator is recruited to promoters by direct interactions with regulatory proteins and serves as a scaffold for the assembly of a functional preinitiation complex with RNA polymerase II and the general transcription factors.</text>
</comment>
<comment type="subunit">
    <text evidence="8">Component of the Mediator complex.</text>
</comment>
<dbReference type="Gene3D" id="6.10.250.2620">
    <property type="match status" value="1"/>
</dbReference>
<protein>
    <recommendedName>
        <fullName evidence="3 8">Mediator of RNA polymerase II transcription subunit 17</fullName>
    </recommendedName>
    <alternativeName>
        <fullName evidence="7 8">Mediator complex subunit 17</fullName>
    </alternativeName>
</protein>
<evidence type="ECO:0000256" key="6">
    <source>
        <dbReference type="ARBA" id="ARBA00023242"/>
    </source>
</evidence>
<reference evidence="10" key="1">
    <citation type="journal article" date="2023" name="Mol. Phylogenet. Evol.">
        <title>Genome-scale phylogeny and comparative genomics of the fungal order Sordariales.</title>
        <authorList>
            <person name="Hensen N."/>
            <person name="Bonometti L."/>
            <person name="Westerberg I."/>
            <person name="Brannstrom I.O."/>
            <person name="Guillou S."/>
            <person name="Cros-Aarteil S."/>
            <person name="Calhoun S."/>
            <person name="Haridas S."/>
            <person name="Kuo A."/>
            <person name="Mondo S."/>
            <person name="Pangilinan J."/>
            <person name="Riley R."/>
            <person name="LaButti K."/>
            <person name="Andreopoulos B."/>
            <person name="Lipzen A."/>
            <person name="Chen C."/>
            <person name="Yan M."/>
            <person name="Daum C."/>
            <person name="Ng V."/>
            <person name="Clum A."/>
            <person name="Steindorff A."/>
            <person name="Ohm R.A."/>
            <person name="Martin F."/>
            <person name="Silar P."/>
            <person name="Natvig D.O."/>
            <person name="Lalanne C."/>
            <person name="Gautier V."/>
            <person name="Ament-Velasquez S.L."/>
            <person name="Kruys A."/>
            <person name="Hutchinson M.I."/>
            <person name="Powell A.J."/>
            <person name="Barry K."/>
            <person name="Miller A.N."/>
            <person name="Grigoriev I.V."/>
            <person name="Debuchy R."/>
            <person name="Gladieux P."/>
            <person name="Hiltunen Thoren M."/>
            <person name="Johannesson H."/>
        </authorList>
    </citation>
    <scope>NUCLEOTIDE SEQUENCE</scope>
    <source>
        <strain evidence="10">CBS 168.71</strain>
    </source>
</reference>
<evidence type="ECO:0000256" key="1">
    <source>
        <dbReference type="ARBA" id="ARBA00004123"/>
    </source>
</evidence>
<comment type="similarity">
    <text evidence="2 8">Belongs to the Mediator complex subunit 17 family.</text>
</comment>
<dbReference type="Pfam" id="PF10156">
    <property type="entry name" value="Med17"/>
    <property type="match status" value="1"/>
</dbReference>
<dbReference type="GO" id="GO:0016592">
    <property type="term" value="C:mediator complex"/>
    <property type="evidence" value="ECO:0007669"/>
    <property type="project" value="InterPro"/>
</dbReference>
<organism evidence="10 11">
    <name type="scientific">Chaetomium fimeti</name>
    <dbReference type="NCBI Taxonomy" id="1854472"/>
    <lineage>
        <taxon>Eukaryota</taxon>
        <taxon>Fungi</taxon>
        <taxon>Dikarya</taxon>
        <taxon>Ascomycota</taxon>
        <taxon>Pezizomycotina</taxon>
        <taxon>Sordariomycetes</taxon>
        <taxon>Sordariomycetidae</taxon>
        <taxon>Sordariales</taxon>
        <taxon>Chaetomiaceae</taxon>
        <taxon>Chaetomium</taxon>
    </lineage>
</organism>
<dbReference type="InterPro" id="IPR019313">
    <property type="entry name" value="Mediator_Med17"/>
</dbReference>
<comment type="subcellular location">
    <subcellularLocation>
        <location evidence="1 8">Nucleus</location>
    </subcellularLocation>
</comment>
<keyword evidence="6 8" id="KW-0539">Nucleus</keyword>
<reference evidence="10" key="2">
    <citation type="submission" date="2023-06" db="EMBL/GenBank/DDBJ databases">
        <authorList>
            <consortium name="Lawrence Berkeley National Laboratory"/>
            <person name="Haridas S."/>
            <person name="Hensen N."/>
            <person name="Bonometti L."/>
            <person name="Westerberg I."/>
            <person name="Brannstrom I.O."/>
            <person name="Guillou S."/>
            <person name="Cros-Aarteil S."/>
            <person name="Calhoun S."/>
            <person name="Kuo A."/>
            <person name="Mondo S."/>
            <person name="Pangilinan J."/>
            <person name="Riley R."/>
            <person name="Labutti K."/>
            <person name="Andreopoulos B."/>
            <person name="Lipzen A."/>
            <person name="Chen C."/>
            <person name="Yanf M."/>
            <person name="Daum C."/>
            <person name="Ng V."/>
            <person name="Clum A."/>
            <person name="Steindorff A."/>
            <person name="Ohm R."/>
            <person name="Martin F."/>
            <person name="Silar P."/>
            <person name="Natvig D."/>
            <person name="Lalanne C."/>
            <person name="Gautier V."/>
            <person name="Ament-Velasquez S.L."/>
            <person name="Kruys A."/>
            <person name="Hutchinson M.I."/>
            <person name="Powell A.J."/>
            <person name="Barry K."/>
            <person name="Miller A.N."/>
            <person name="Grigoriev I.V."/>
            <person name="Debuchy R."/>
            <person name="Gladieux P."/>
            <person name="Thoren M.H."/>
            <person name="Johannesson H."/>
        </authorList>
    </citation>
    <scope>NUCLEOTIDE SEQUENCE</scope>
    <source>
        <strain evidence="10">CBS 168.71</strain>
    </source>
</reference>
<keyword evidence="5 8" id="KW-0804">Transcription</keyword>